<feature type="compositionally biased region" description="Polar residues" evidence="1">
    <location>
        <begin position="11"/>
        <end position="21"/>
    </location>
</feature>
<keyword evidence="3" id="KW-1185">Reference proteome</keyword>
<organism evidence="2 3">
    <name type="scientific">Rufibacter radiotolerans</name>
    <dbReference type="NCBI Taxonomy" id="1379910"/>
    <lineage>
        <taxon>Bacteria</taxon>
        <taxon>Pseudomonadati</taxon>
        <taxon>Bacteroidota</taxon>
        <taxon>Cytophagia</taxon>
        <taxon>Cytophagales</taxon>
        <taxon>Hymenobacteraceae</taxon>
        <taxon>Rufibacter</taxon>
    </lineage>
</organism>
<dbReference type="KEGG" id="ruf:TH63_13790"/>
<dbReference type="AlphaFoldDB" id="A0A0H4VRP1"/>
<name>A0A0H4VRP1_9BACT</name>
<dbReference type="PATRIC" id="fig|1379910.4.peg.2997"/>
<evidence type="ECO:0000256" key="1">
    <source>
        <dbReference type="SAM" id="MobiDB-lite"/>
    </source>
</evidence>
<reference evidence="2 3" key="1">
    <citation type="submission" date="2015-01" db="EMBL/GenBank/DDBJ databases">
        <title>Rufibacter sp./DG31D/ whole genome sequencing.</title>
        <authorList>
            <person name="Kim M.K."/>
            <person name="Srinivasan S."/>
            <person name="Lee J.-J."/>
        </authorList>
    </citation>
    <scope>NUCLEOTIDE SEQUENCE [LARGE SCALE GENOMIC DNA]</scope>
    <source>
        <strain evidence="2 3">DG31D</strain>
    </source>
</reference>
<feature type="region of interest" description="Disordered" evidence="1">
    <location>
        <begin position="1"/>
        <end position="21"/>
    </location>
</feature>
<proteinExistence type="predicted"/>
<accession>A0A0H4VRP1</accession>
<sequence>MVGYMEENTQEKQIAPQQENNSFFGEVITSETAGFVSAEEISKTSQEKLSALKALYSQQLGFTVNQTSGETSF</sequence>
<evidence type="ECO:0000313" key="3">
    <source>
        <dbReference type="Proteomes" id="UP000036458"/>
    </source>
</evidence>
<gene>
    <name evidence="2" type="ORF">TH63_13790</name>
</gene>
<evidence type="ECO:0000313" key="2">
    <source>
        <dbReference type="EMBL" id="AKQ46454.1"/>
    </source>
</evidence>
<dbReference type="EMBL" id="CP010777">
    <property type="protein sequence ID" value="AKQ46454.1"/>
    <property type="molecule type" value="Genomic_DNA"/>
</dbReference>
<protein>
    <submittedName>
        <fullName evidence="2">Uncharacterized protein</fullName>
    </submittedName>
</protein>
<dbReference type="Proteomes" id="UP000036458">
    <property type="component" value="Chromosome"/>
</dbReference>